<accession>T1H1G4</accession>
<organism evidence="4 5">
    <name type="scientific">Megaselia scalaris</name>
    <name type="common">Humpbacked fly</name>
    <name type="synonym">Phora scalaris</name>
    <dbReference type="NCBI Taxonomy" id="36166"/>
    <lineage>
        <taxon>Eukaryota</taxon>
        <taxon>Metazoa</taxon>
        <taxon>Ecdysozoa</taxon>
        <taxon>Arthropoda</taxon>
        <taxon>Hexapoda</taxon>
        <taxon>Insecta</taxon>
        <taxon>Pterygota</taxon>
        <taxon>Neoptera</taxon>
        <taxon>Endopterygota</taxon>
        <taxon>Diptera</taxon>
        <taxon>Brachycera</taxon>
        <taxon>Muscomorpha</taxon>
        <taxon>Platypezoidea</taxon>
        <taxon>Phoridae</taxon>
        <taxon>Megaseliini</taxon>
        <taxon>Megaselia</taxon>
    </lineage>
</organism>
<dbReference type="Gene3D" id="1.20.1740.10">
    <property type="entry name" value="Amino acid/polyamine transporter I"/>
    <property type="match status" value="1"/>
</dbReference>
<dbReference type="EnsemblMetazoa" id="MESCA010025-RA">
    <property type="protein sequence ID" value="MESCA010025-PA"/>
    <property type="gene ID" value="MESCA010025"/>
</dbReference>
<feature type="domain" description="Cationic amino acid transporter C-terminal" evidence="3">
    <location>
        <begin position="32"/>
        <end position="76"/>
    </location>
</feature>
<dbReference type="GO" id="GO:0061459">
    <property type="term" value="F:L-arginine transmembrane transporter activity"/>
    <property type="evidence" value="ECO:0007669"/>
    <property type="project" value="TreeGrafter"/>
</dbReference>
<evidence type="ECO:0000256" key="2">
    <source>
        <dbReference type="SAM" id="Phobius"/>
    </source>
</evidence>
<dbReference type="Pfam" id="PF13906">
    <property type="entry name" value="AA_permease_C"/>
    <property type="match status" value="1"/>
</dbReference>
<protein>
    <recommendedName>
        <fullName evidence="3">Cationic amino acid transporter C-terminal domain-containing protein</fullName>
    </recommendedName>
</protein>
<evidence type="ECO:0000259" key="3">
    <source>
        <dbReference type="Pfam" id="PF13906"/>
    </source>
</evidence>
<evidence type="ECO:0000256" key="1">
    <source>
        <dbReference type="SAM" id="MobiDB-lite"/>
    </source>
</evidence>
<feature type="transmembrane region" description="Helical" evidence="2">
    <location>
        <begin position="59"/>
        <end position="81"/>
    </location>
</feature>
<feature type="region of interest" description="Disordered" evidence="1">
    <location>
        <begin position="312"/>
        <end position="339"/>
    </location>
</feature>
<dbReference type="STRING" id="36166.T1H1G4"/>
<dbReference type="HOGENOM" id="CLU_526081_0_0_1"/>
<feature type="compositionally biased region" description="Low complexity" evidence="1">
    <location>
        <begin position="400"/>
        <end position="413"/>
    </location>
</feature>
<feature type="region of interest" description="Disordered" evidence="1">
    <location>
        <begin position="356"/>
        <end position="375"/>
    </location>
</feature>
<keyword evidence="5" id="KW-1185">Reference proteome</keyword>
<dbReference type="GO" id="GO:0015189">
    <property type="term" value="F:L-lysine transmembrane transporter activity"/>
    <property type="evidence" value="ECO:0007669"/>
    <property type="project" value="TreeGrafter"/>
</dbReference>
<feature type="region of interest" description="Disordered" evidence="1">
    <location>
        <begin position="388"/>
        <end position="473"/>
    </location>
</feature>
<keyword evidence="2" id="KW-1133">Transmembrane helix</keyword>
<dbReference type="Proteomes" id="UP000015102">
    <property type="component" value="Unassembled WGS sequence"/>
</dbReference>
<feature type="compositionally biased region" description="Polar residues" evidence="1">
    <location>
        <begin position="494"/>
        <end position="505"/>
    </location>
</feature>
<sequence>MGPLLVSIFTATCLLILLSITVQPREKGNNLFRVPWVPLVPAISIFVNVYLMLQLDYYTWIRFGFWMIVGLPMYFVCVCMYDRPSNSKKSMKTSVGCSNGTLTTLVYPEELNRDINGLTQPEMIEIKKDEIEEEPYFSKLSNGISIINVSDEIEKEPAISRLSNGVSVINVEDEIFESATDDEKSVIAMLDDVIQHEEELSSPPELDRSMSADSSLEPSLIQSSTVAIVHIEDQPEEQENRLQNLPITQTINETLVEEKEITEDEARQAAEEVIEQILTSPEILKVLEQNNENINDSRKIRLISTPHIPAPASKAVEEKKESTNNDSESSMNPLRPSKSAEDVRKLLFAAINKTKPDDDEVEEKGGIPKPPKFDPVLYKTINSPYNLESKTAVKKRPSIKEIIVSKESSPVKESSPEEETETPAPVFRAKLEEILKRGPSHKSASRQSYMEANGIRNPVIRRKSSKKDDNYKEILRTIRANKVLSAEKTRSDRNNNSVTNGQTSLLEDLRKSLKPVNS</sequence>
<dbReference type="AlphaFoldDB" id="T1H1G4"/>
<dbReference type="InterPro" id="IPR029485">
    <property type="entry name" value="CAT_C"/>
</dbReference>
<dbReference type="GO" id="GO:0005886">
    <property type="term" value="C:plasma membrane"/>
    <property type="evidence" value="ECO:0007669"/>
    <property type="project" value="TreeGrafter"/>
</dbReference>
<dbReference type="EMBL" id="CAQQ02380202">
    <property type="status" value="NOT_ANNOTATED_CDS"/>
    <property type="molecule type" value="Genomic_DNA"/>
</dbReference>
<dbReference type="GO" id="GO:0097638">
    <property type="term" value="P:L-arginine import across plasma membrane"/>
    <property type="evidence" value="ECO:0007669"/>
    <property type="project" value="TreeGrafter"/>
</dbReference>
<keyword evidence="2" id="KW-0472">Membrane</keyword>
<evidence type="ECO:0000313" key="4">
    <source>
        <dbReference type="EnsemblMetazoa" id="MESCA010025-PA"/>
    </source>
</evidence>
<dbReference type="PANTHER" id="PTHR43243">
    <property type="entry name" value="INNER MEMBRANE TRANSPORTER YGJI-RELATED"/>
    <property type="match status" value="1"/>
</dbReference>
<feature type="transmembrane region" description="Helical" evidence="2">
    <location>
        <begin position="34"/>
        <end position="53"/>
    </location>
</feature>
<dbReference type="PANTHER" id="PTHR43243:SF105">
    <property type="entry name" value="CATIONIC AMINO ACID TRANSPORTER C-TERMINAL DOMAIN-CONTAINING PROTEIN"/>
    <property type="match status" value="1"/>
</dbReference>
<feature type="region of interest" description="Disordered" evidence="1">
    <location>
        <begin position="485"/>
        <end position="518"/>
    </location>
</feature>
<proteinExistence type="predicted"/>
<dbReference type="GO" id="GO:0000064">
    <property type="term" value="F:L-ornithine transmembrane transporter activity"/>
    <property type="evidence" value="ECO:0007669"/>
    <property type="project" value="TreeGrafter"/>
</dbReference>
<reference evidence="5" key="1">
    <citation type="submission" date="2013-02" db="EMBL/GenBank/DDBJ databases">
        <authorList>
            <person name="Hughes D."/>
        </authorList>
    </citation>
    <scope>NUCLEOTIDE SEQUENCE</scope>
    <source>
        <strain>Durham</strain>
        <strain evidence="5">NC isolate 2 -- Noor lab</strain>
    </source>
</reference>
<evidence type="ECO:0000313" key="5">
    <source>
        <dbReference type="Proteomes" id="UP000015102"/>
    </source>
</evidence>
<feature type="transmembrane region" description="Helical" evidence="2">
    <location>
        <begin position="6"/>
        <end position="22"/>
    </location>
</feature>
<reference evidence="4" key="2">
    <citation type="submission" date="2015-06" db="UniProtKB">
        <authorList>
            <consortium name="EnsemblMetazoa"/>
        </authorList>
    </citation>
    <scope>IDENTIFICATION</scope>
</reference>
<name>T1H1G4_MEGSC</name>
<keyword evidence="2" id="KW-0812">Transmembrane</keyword>